<accession>A0A921NZ69</accession>
<dbReference type="AlphaFoldDB" id="A0A921NZ69"/>
<sequence length="136" mass="13988">MRPVPAAPPILALLVLLAPGGCAAPPPTAPGAAAKRPPGQEQAPPPAWRAFGNEPFWSAHVEGGRLLFTAPEDMEGRAYAGTATVLEDGLQFEGAGVVLRIRAGACSDGMSDLEHAYTARLQLDGARYAGCAEAAK</sequence>
<evidence type="ECO:0008006" key="5">
    <source>
        <dbReference type="Google" id="ProtNLM"/>
    </source>
</evidence>
<proteinExistence type="predicted"/>
<evidence type="ECO:0000256" key="1">
    <source>
        <dbReference type="SAM" id="MobiDB-lite"/>
    </source>
</evidence>
<evidence type="ECO:0000313" key="3">
    <source>
        <dbReference type="EMBL" id="KAF1686786.1"/>
    </source>
</evidence>
<evidence type="ECO:0000256" key="2">
    <source>
        <dbReference type="SAM" id="SignalP"/>
    </source>
</evidence>
<keyword evidence="4" id="KW-1185">Reference proteome</keyword>
<protein>
    <recommendedName>
        <fullName evidence="5">Lipoprotein</fullName>
    </recommendedName>
</protein>
<comment type="caution">
    <text evidence="3">The sequence shown here is derived from an EMBL/GenBank/DDBJ whole genome shotgun (WGS) entry which is preliminary data.</text>
</comment>
<organism evidence="3 4">
    <name type="scientific">Pseudoxanthomonas taiwanensis</name>
    <dbReference type="NCBI Taxonomy" id="176598"/>
    <lineage>
        <taxon>Bacteria</taxon>
        <taxon>Pseudomonadati</taxon>
        <taxon>Pseudomonadota</taxon>
        <taxon>Gammaproteobacteria</taxon>
        <taxon>Lysobacterales</taxon>
        <taxon>Lysobacteraceae</taxon>
        <taxon>Pseudoxanthomonas</taxon>
    </lineage>
</organism>
<name>A0A921NZ69_9GAMM</name>
<keyword evidence="2" id="KW-0732">Signal</keyword>
<dbReference type="Proteomes" id="UP000717981">
    <property type="component" value="Unassembled WGS sequence"/>
</dbReference>
<feature type="compositionally biased region" description="Low complexity" evidence="1">
    <location>
        <begin position="30"/>
        <end position="39"/>
    </location>
</feature>
<dbReference type="RefSeq" id="WP_162125245.1">
    <property type="nucleotide sequence ID" value="NZ_PDWK01000070.1"/>
</dbReference>
<dbReference type="EMBL" id="PDWK01000070">
    <property type="protein sequence ID" value="KAF1686786.1"/>
    <property type="molecule type" value="Genomic_DNA"/>
</dbReference>
<evidence type="ECO:0000313" key="4">
    <source>
        <dbReference type="Proteomes" id="UP000717981"/>
    </source>
</evidence>
<feature type="chain" id="PRO_5037955192" description="Lipoprotein" evidence="2">
    <location>
        <begin position="24"/>
        <end position="136"/>
    </location>
</feature>
<feature type="signal peptide" evidence="2">
    <location>
        <begin position="1"/>
        <end position="23"/>
    </location>
</feature>
<dbReference type="OrthoDB" id="5348860at2"/>
<reference evidence="3" key="1">
    <citation type="submission" date="2017-10" db="EMBL/GenBank/DDBJ databases">
        <title>Whole genome sequencing of members of genus Pseudoxanthomonas.</title>
        <authorList>
            <person name="Kumar S."/>
            <person name="Bansal K."/>
            <person name="Kaur A."/>
            <person name="Patil P."/>
            <person name="Sharma S."/>
            <person name="Patil P.B."/>
        </authorList>
    </citation>
    <scope>NUCLEOTIDE SEQUENCE</scope>
    <source>
        <strain evidence="3">DSM 22914</strain>
    </source>
</reference>
<feature type="region of interest" description="Disordered" evidence="1">
    <location>
        <begin position="27"/>
        <end position="47"/>
    </location>
</feature>
<gene>
    <name evidence="3" type="ORF">CR938_12020</name>
</gene>